<comment type="subcellular location">
    <subcellularLocation>
        <location evidence="1 2 3">Nucleus</location>
    </subcellularLocation>
</comment>
<proteinExistence type="predicted"/>
<dbReference type="EMBL" id="MTYJ01000154">
    <property type="protein sequence ID" value="OQV12105.1"/>
    <property type="molecule type" value="Genomic_DNA"/>
</dbReference>
<sequence length="416" mass="45656">MDLFEDLTRYPFSNEEVPFLKTEFGNRVETAIQDISTNVTSPRCSNPSGVEKIQWDLVFGDESFGSNLSSEDSVPINVPQPSSGAIIPALPEQTGTRAHQRYSQQQTAALSRCYDSYVQNGWKVPNSVMKSLMHEVRLTSHQVTTWFNNQRSKGKRRTNNPNGNAASNISSPMTAKPRGGSTSRKSTAKPKRPSSGVARLSSSKFSLVQDQPSDLSRSSSSNSGTDFAIVPSSPQIPVPLQQRRGIPINHWCGTVPADEPWLIDPIQLSVSPPSQSGNDLTHRHRFTPNDNSNESEKQEDCQFLYESKKKVPCGGNVEFVPPSPNAGSPTLPSGVPACSLWLALKNFATPTQTVHVNHFSTDGATCSHPPNLYGSDLSAEGGNPYVENLVATYLTDSEHFQLMRNHFDDVNYFPCD</sequence>
<dbReference type="PROSITE" id="PS50071">
    <property type="entry name" value="HOMEOBOX_2"/>
    <property type="match status" value="1"/>
</dbReference>
<dbReference type="Proteomes" id="UP000192578">
    <property type="component" value="Unassembled WGS sequence"/>
</dbReference>
<accession>A0A1W0WA74</accession>
<dbReference type="Gene3D" id="1.10.10.60">
    <property type="entry name" value="Homeodomain-like"/>
    <property type="match status" value="1"/>
</dbReference>
<dbReference type="SUPFAM" id="SSF46689">
    <property type="entry name" value="Homeodomain-like"/>
    <property type="match status" value="1"/>
</dbReference>
<protein>
    <recommendedName>
        <fullName evidence="5">Homeobox domain-containing protein</fullName>
    </recommendedName>
</protein>
<dbReference type="GO" id="GO:0003677">
    <property type="term" value="F:DNA binding"/>
    <property type="evidence" value="ECO:0007669"/>
    <property type="project" value="UniProtKB-UniRule"/>
</dbReference>
<feature type="DNA-binding region" description="Homeobox" evidence="2">
    <location>
        <begin position="95"/>
        <end position="158"/>
    </location>
</feature>
<keyword evidence="2 3" id="KW-0539">Nucleus</keyword>
<dbReference type="InterPro" id="IPR001356">
    <property type="entry name" value="HD"/>
</dbReference>
<evidence type="ECO:0000259" key="5">
    <source>
        <dbReference type="PROSITE" id="PS50071"/>
    </source>
</evidence>
<evidence type="ECO:0000313" key="7">
    <source>
        <dbReference type="Proteomes" id="UP000192578"/>
    </source>
</evidence>
<keyword evidence="2 3" id="KW-0371">Homeobox</keyword>
<evidence type="ECO:0000256" key="4">
    <source>
        <dbReference type="SAM" id="MobiDB-lite"/>
    </source>
</evidence>
<name>A0A1W0WA74_HYPEX</name>
<evidence type="ECO:0000313" key="6">
    <source>
        <dbReference type="EMBL" id="OQV12105.1"/>
    </source>
</evidence>
<keyword evidence="2 3" id="KW-0238">DNA-binding</keyword>
<organism evidence="6 7">
    <name type="scientific">Hypsibius exemplaris</name>
    <name type="common">Freshwater tardigrade</name>
    <dbReference type="NCBI Taxonomy" id="2072580"/>
    <lineage>
        <taxon>Eukaryota</taxon>
        <taxon>Metazoa</taxon>
        <taxon>Ecdysozoa</taxon>
        <taxon>Tardigrada</taxon>
        <taxon>Eutardigrada</taxon>
        <taxon>Parachela</taxon>
        <taxon>Hypsibioidea</taxon>
        <taxon>Hypsibiidae</taxon>
        <taxon>Hypsibius</taxon>
    </lineage>
</organism>
<evidence type="ECO:0000256" key="2">
    <source>
        <dbReference type="PROSITE-ProRule" id="PRU00108"/>
    </source>
</evidence>
<dbReference type="Pfam" id="PF00046">
    <property type="entry name" value="Homeodomain"/>
    <property type="match status" value="1"/>
</dbReference>
<comment type="caution">
    <text evidence="6">The sequence shown here is derived from an EMBL/GenBank/DDBJ whole genome shotgun (WGS) entry which is preliminary data.</text>
</comment>
<dbReference type="SMART" id="SM00389">
    <property type="entry name" value="HOX"/>
    <property type="match status" value="1"/>
</dbReference>
<reference evidence="7" key="1">
    <citation type="submission" date="2017-01" db="EMBL/GenBank/DDBJ databases">
        <title>Comparative genomics of anhydrobiosis in the tardigrade Hypsibius dujardini.</title>
        <authorList>
            <person name="Yoshida Y."/>
            <person name="Koutsovoulos G."/>
            <person name="Laetsch D."/>
            <person name="Stevens L."/>
            <person name="Kumar S."/>
            <person name="Horikawa D."/>
            <person name="Ishino K."/>
            <person name="Komine S."/>
            <person name="Tomita M."/>
            <person name="Blaxter M."/>
            <person name="Arakawa K."/>
        </authorList>
    </citation>
    <scope>NUCLEOTIDE SEQUENCE [LARGE SCALE GENOMIC DNA]</scope>
    <source>
        <strain evidence="7">Z151</strain>
    </source>
</reference>
<feature type="compositionally biased region" description="Polar residues" evidence="4">
    <location>
        <begin position="200"/>
        <end position="212"/>
    </location>
</feature>
<dbReference type="GO" id="GO:0005634">
    <property type="term" value="C:nucleus"/>
    <property type="evidence" value="ECO:0007669"/>
    <property type="project" value="UniProtKB-SubCell"/>
</dbReference>
<evidence type="ECO:0000256" key="3">
    <source>
        <dbReference type="RuleBase" id="RU000682"/>
    </source>
</evidence>
<dbReference type="AlphaFoldDB" id="A0A1W0WA74"/>
<dbReference type="CDD" id="cd00086">
    <property type="entry name" value="homeodomain"/>
    <property type="match status" value="1"/>
</dbReference>
<gene>
    <name evidence="6" type="ORF">BV898_13663</name>
</gene>
<feature type="domain" description="Homeobox" evidence="5">
    <location>
        <begin position="93"/>
        <end position="157"/>
    </location>
</feature>
<evidence type="ECO:0000256" key="1">
    <source>
        <dbReference type="ARBA" id="ARBA00004123"/>
    </source>
</evidence>
<dbReference type="InterPro" id="IPR009057">
    <property type="entry name" value="Homeodomain-like_sf"/>
</dbReference>
<keyword evidence="7" id="KW-1185">Reference proteome</keyword>
<feature type="compositionally biased region" description="Low complexity" evidence="4">
    <location>
        <begin position="213"/>
        <end position="223"/>
    </location>
</feature>
<feature type="region of interest" description="Disordered" evidence="4">
    <location>
        <begin position="145"/>
        <end position="235"/>
    </location>
</feature>
<feature type="compositionally biased region" description="Polar residues" evidence="4">
    <location>
        <begin position="159"/>
        <end position="173"/>
    </location>
</feature>